<dbReference type="Gene3D" id="3.30.70.1730">
    <property type="match status" value="1"/>
</dbReference>
<comment type="similarity">
    <text evidence="1">Belongs to the universal ribosomal protein uL10 family.</text>
</comment>
<evidence type="ECO:0000313" key="3">
    <source>
        <dbReference type="Proteomes" id="UP000215914"/>
    </source>
</evidence>
<keyword evidence="3" id="KW-1185">Reference proteome</keyword>
<proteinExistence type="inferred from homology"/>
<organism evidence="2 3">
    <name type="scientific">Helianthus annuus</name>
    <name type="common">Common sunflower</name>
    <dbReference type="NCBI Taxonomy" id="4232"/>
    <lineage>
        <taxon>Eukaryota</taxon>
        <taxon>Viridiplantae</taxon>
        <taxon>Streptophyta</taxon>
        <taxon>Embryophyta</taxon>
        <taxon>Tracheophyta</taxon>
        <taxon>Spermatophyta</taxon>
        <taxon>Magnoliopsida</taxon>
        <taxon>eudicotyledons</taxon>
        <taxon>Gunneridae</taxon>
        <taxon>Pentapetalae</taxon>
        <taxon>asterids</taxon>
        <taxon>campanulids</taxon>
        <taxon>Asterales</taxon>
        <taxon>Asteraceae</taxon>
        <taxon>Asteroideae</taxon>
        <taxon>Heliantheae alliance</taxon>
        <taxon>Heliantheae</taxon>
        <taxon>Helianthus</taxon>
    </lineage>
</organism>
<protein>
    <submittedName>
        <fullName evidence="2">Uncharacterized protein</fullName>
    </submittedName>
</protein>
<name>A0A251U404_HELAN</name>
<accession>A0A251U404</accession>
<evidence type="ECO:0000256" key="1">
    <source>
        <dbReference type="ARBA" id="ARBA00008889"/>
    </source>
</evidence>
<reference evidence="3" key="1">
    <citation type="journal article" date="2017" name="Nature">
        <title>The sunflower genome provides insights into oil metabolism, flowering and Asterid evolution.</title>
        <authorList>
            <person name="Badouin H."/>
            <person name="Gouzy J."/>
            <person name="Grassa C.J."/>
            <person name="Murat F."/>
            <person name="Staton S.E."/>
            <person name="Cottret L."/>
            <person name="Lelandais-Briere C."/>
            <person name="Owens G.L."/>
            <person name="Carrere S."/>
            <person name="Mayjonade B."/>
            <person name="Legrand L."/>
            <person name="Gill N."/>
            <person name="Kane N.C."/>
            <person name="Bowers J.E."/>
            <person name="Hubner S."/>
            <person name="Bellec A."/>
            <person name="Berard A."/>
            <person name="Berges H."/>
            <person name="Blanchet N."/>
            <person name="Boniface M.C."/>
            <person name="Brunel D."/>
            <person name="Catrice O."/>
            <person name="Chaidir N."/>
            <person name="Claudel C."/>
            <person name="Donnadieu C."/>
            <person name="Faraut T."/>
            <person name="Fievet G."/>
            <person name="Helmstetter N."/>
            <person name="King M."/>
            <person name="Knapp S.J."/>
            <person name="Lai Z."/>
            <person name="Le Paslier M.C."/>
            <person name="Lippi Y."/>
            <person name="Lorenzon L."/>
            <person name="Mandel J.R."/>
            <person name="Marage G."/>
            <person name="Marchand G."/>
            <person name="Marquand E."/>
            <person name="Bret-Mestries E."/>
            <person name="Morien E."/>
            <person name="Nambeesan S."/>
            <person name="Nguyen T."/>
            <person name="Pegot-Espagnet P."/>
            <person name="Pouilly N."/>
            <person name="Raftis F."/>
            <person name="Sallet E."/>
            <person name="Schiex T."/>
            <person name="Thomas J."/>
            <person name="Vandecasteele C."/>
            <person name="Vares D."/>
            <person name="Vear F."/>
            <person name="Vautrin S."/>
            <person name="Crespi M."/>
            <person name="Mangin B."/>
            <person name="Burke J.M."/>
            <person name="Salse J."/>
            <person name="Munos S."/>
            <person name="Vincourt P."/>
            <person name="Rieseberg L.H."/>
            <person name="Langlade N.B."/>
        </authorList>
    </citation>
    <scope>NUCLEOTIDE SEQUENCE [LARGE SCALE GENOMIC DNA]</scope>
    <source>
        <strain evidence="3">cv. SF193</strain>
    </source>
</reference>
<gene>
    <name evidence="2" type="ORF">HannXRQ_Chr08g0215881</name>
</gene>
<sequence length="157" mass="17491">MSPTAELVVRQRVRSRKKEMFVFFRIEGYTSHNCHSEVSGKEGNLPQKLHTHLVIFSADNLRVSQIQAHSSVVMGKNSFMRRSLQIHAPSAGKPAFVGAIPHINGKVGLILTDCDPEEVSETAAGYKLQPLVCSSMDIGMCSLWQWLLGFHMNLLTK</sequence>
<dbReference type="InParanoid" id="A0A251U404"/>
<dbReference type="AlphaFoldDB" id="A0A251U404"/>
<dbReference type="STRING" id="4232.A0A251U404"/>
<dbReference type="Proteomes" id="UP000215914">
    <property type="component" value="Chromosome 8"/>
</dbReference>
<dbReference type="EMBL" id="CM007897">
    <property type="protein sequence ID" value="OTG17773.1"/>
    <property type="molecule type" value="Genomic_DNA"/>
</dbReference>
<dbReference type="InterPro" id="IPR043141">
    <property type="entry name" value="Ribosomal_uL10-like_sf"/>
</dbReference>
<evidence type="ECO:0000313" key="2">
    <source>
        <dbReference type="EMBL" id="OTG17773.1"/>
    </source>
</evidence>